<reference evidence="1 2" key="1">
    <citation type="submission" date="2024-01" db="EMBL/GenBank/DDBJ databases">
        <title>Multi-omics insights into the function and evolution of sodium benzoate biodegradation pathways in Benzoatithermus flavus gen. nov., sp. nov. from hot spring.</title>
        <authorList>
            <person name="Hu C.-J."/>
            <person name="Li W.-J."/>
        </authorList>
    </citation>
    <scope>NUCLEOTIDE SEQUENCE [LARGE SCALE GENOMIC DNA]</scope>
    <source>
        <strain evidence="1 2">SYSU G07066</strain>
    </source>
</reference>
<dbReference type="PANTHER" id="PTHR39332">
    <property type="entry name" value="BLL4707 PROTEIN"/>
    <property type="match status" value="1"/>
</dbReference>
<dbReference type="InterPro" id="IPR019587">
    <property type="entry name" value="Polyketide_cyclase/dehydratase"/>
</dbReference>
<dbReference type="CDD" id="cd07821">
    <property type="entry name" value="PYR_PYL_RCAR_like"/>
    <property type="match status" value="1"/>
</dbReference>
<dbReference type="EMBL" id="JBBLZC010000001">
    <property type="protein sequence ID" value="MEK0081931.1"/>
    <property type="molecule type" value="Genomic_DNA"/>
</dbReference>
<evidence type="ECO:0000313" key="2">
    <source>
        <dbReference type="Proteomes" id="UP001375743"/>
    </source>
</evidence>
<dbReference type="PANTHER" id="PTHR39332:SF7">
    <property type="entry name" value="SRPBCC FAMILY PROTEIN"/>
    <property type="match status" value="1"/>
</dbReference>
<protein>
    <submittedName>
        <fullName evidence="1">SRPBCC family protein</fullName>
    </submittedName>
</protein>
<keyword evidence="2" id="KW-1185">Reference proteome</keyword>
<dbReference type="RefSeq" id="WP_418157771.1">
    <property type="nucleotide sequence ID" value="NZ_JBBLZC010000001.1"/>
</dbReference>
<comment type="caution">
    <text evidence="1">The sequence shown here is derived from an EMBL/GenBank/DDBJ whole genome shotgun (WGS) entry which is preliminary data.</text>
</comment>
<accession>A0ABU8XM17</accession>
<organism evidence="1 2">
    <name type="scientific">Benzoatithermus flavus</name>
    <dbReference type="NCBI Taxonomy" id="3108223"/>
    <lineage>
        <taxon>Bacteria</taxon>
        <taxon>Pseudomonadati</taxon>
        <taxon>Pseudomonadota</taxon>
        <taxon>Alphaproteobacteria</taxon>
        <taxon>Geminicoccales</taxon>
        <taxon>Geminicoccaceae</taxon>
        <taxon>Benzoatithermus</taxon>
    </lineage>
</organism>
<proteinExistence type="predicted"/>
<dbReference type="SUPFAM" id="SSF55961">
    <property type="entry name" value="Bet v1-like"/>
    <property type="match status" value="1"/>
</dbReference>
<dbReference type="Gene3D" id="3.30.530.20">
    <property type="match status" value="1"/>
</dbReference>
<dbReference type="Proteomes" id="UP001375743">
    <property type="component" value="Unassembled WGS sequence"/>
</dbReference>
<evidence type="ECO:0000313" key="1">
    <source>
        <dbReference type="EMBL" id="MEK0081931.1"/>
    </source>
</evidence>
<dbReference type="InterPro" id="IPR023393">
    <property type="entry name" value="START-like_dom_sf"/>
</dbReference>
<sequence>MPKITMSTPVAASPDMLWQAIGAFTAIGDWHPLVEKVESEGEYKGSTRTLQLGGARIVERLEEVSPTERLYRYSIVDSPLPIRNYVAEIRVKDNGDGSSTVEWSSDFDVTTGNEGDVVKTLQEVYRAGLDNLGQLYGFKR</sequence>
<dbReference type="Pfam" id="PF10604">
    <property type="entry name" value="Polyketide_cyc2"/>
    <property type="match status" value="1"/>
</dbReference>
<gene>
    <name evidence="1" type="ORF">U1T56_02115</name>
</gene>
<name>A0ABU8XM17_9PROT</name>